<protein>
    <submittedName>
        <fullName evidence="1">Uncharacterized protein</fullName>
    </submittedName>
</protein>
<sequence length="68" mass="7661">MSETIKKYVAVDPATGEDLYSYDNQAPTTALAKNISRSTRTPRVVVEERTYTLVSKQIVRTLENGKRV</sequence>
<accession>A0AAI8FQM6</accession>
<keyword evidence="2" id="KW-1185">Reference proteome</keyword>
<dbReference type="AlphaFoldDB" id="A0AAI8FQM6"/>
<evidence type="ECO:0000313" key="1">
    <source>
        <dbReference type="EMBL" id="AIO69349.1"/>
    </source>
</evidence>
<dbReference type="EMBL" id="CP008727">
    <property type="protein sequence ID" value="AIO69349.1"/>
    <property type="molecule type" value="Genomic_DNA"/>
</dbReference>
<organism evidence="1 2">
    <name type="scientific">Burkholderia oklahomensis</name>
    <dbReference type="NCBI Taxonomy" id="342113"/>
    <lineage>
        <taxon>Bacteria</taxon>
        <taxon>Pseudomonadati</taxon>
        <taxon>Pseudomonadota</taxon>
        <taxon>Betaproteobacteria</taxon>
        <taxon>Burkholderiales</taxon>
        <taxon>Burkholderiaceae</taxon>
        <taxon>Burkholderia</taxon>
        <taxon>pseudomallei group</taxon>
    </lineage>
</organism>
<dbReference type="KEGG" id="bok:DM82_4345"/>
<name>A0AAI8FQM6_9BURK</name>
<evidence type="ECO:0000313" key="2">
    <source>
        <dbReference type="Proteomes" id="UP000029424"/>
    </source>
</evidence>
<reference evidence="1 2" key="1">
    <citation type="submission" date="2014-06" db="EMBL/GenBank/DDBJ databases">
        <authorList>
            <person name="Bishop-Lilly K.A."/>
            <person name="Broomall S.M."/>
            <person name="Chain P.S."/>
            <person name="Chertkov O."/>
            <person name="Coyne S.R."/>
            <person name="Daligault H.E."/>
            <person name="Davenport K.W."/>
            <person name="Erkkila T."/>
            <person name="Frey K.G."/>
            <person name="Gibbons H.S."/>
            <person name="Gu W."/>
            <person name="Jaissle J."/>
            <person name="Johnson S.L."/>
            <person name="Koroleva G.I."/>
            <person name="Ladner J.T."/>
            <person name="Lo C.-C."/>
            <person name="Minogue T.D."/>
            <person name="Munk C."/>
            <person name="Palacios G.F."/>
            <person name="Redden C.L."/>
            <person name="Rosenzweig C.N."/>
            <person name="Scholz M.B."/>
            <person name="Teshima H."/>
            <person name="Xu Y."/>
        </authorList>
    </citation>
    <scope>NUCLEOTIDE SEQUENCE [LARGE SCALE GENOMIC DNA]</scope>
    <source>
        <strain evidence="1 2">EO147</strain>
    </source>
</reference>
<proteinExistence type="predicted"/>
<dbReference type="Proteomes" id="UP000029424">
    <property type="component" value="Chromosome 2"/>
</dbReference>
<dbReference type="RefSeq" id="WP_010107819.1">
    <property type="nucleotide sequence ID" value="NZ_CP008727.1"/>
</dbReference>
<gene>
    <name evidence="1" type="ORF">DM82_4345</name>
</gene>